<keyword evidence="3" id="KW-0808">Transferase</keyword>
<dbReference type="NCBIfam" id="TIGR00027">
    <property type="entry name" value="mthyl_TIGR00027"/>
    <property type="match status" value="1"/>
</dbReference>
<comment type="similarity">
    <text evidence="1">Belongs to the UPF0677 family.</text>
</comment>
<dbReference type="PANTHER" id="PTHR43619:SF2">
    <property type="entry name" value="S-ADENOSYL-L-METHIONINE-DEPENDENT METHYLTRANSFERASES SUPERFAMILY PROTEIN"/>
    <property type="match status" value="1"/>
</dbReference>
<evidence type="ECO:0008006" key="6">
    <source>
        <dbReference type="Google" id="ProtNLM"/>
    </source>
</evidence>
<dbReference type="Pfam" id="PF04072">
    <property type="entry name" value="LCM"/>
    <property type="match status" value="1"/>
</dbReference>
<dbReference type="Proteomes" id="UP000794436">
    <property type="component" value="Unassembled WGS sequence"/>
</dbReference>
<evidence type="ECO:0000313" key="5">
    <source>
        <dbReference type="Proteomes" id="UP000794436"/>
    </source>
</evidence>
<dbReference type="Gene3D" id="3.40.50.150">
    <property type="entry name" value="Vaccinia Virus protein VP39"/>
    <property type="match status" value="1"/>
</dbReference>
<dbReference type="InterPro" id="IPR007213">
    <property type="entry name" value="Ppm1/Ppm2/Tcmp"/>
</dbReference>
<sequence length="300" mass="33297">MSSTSEPQTPQDKSAESVTPFTCMMTASVRAAETRRPDAICNDPFAEALAGEAGRQLAAHVASMMRRENQLQDYVAVRTRYIDDTLDSLDVAIKQVVILGAGLDSRAYRLKALGDRHVYEVDGSTEMLDRKRRILSEMNAPVLAKEHRIVVADLAEEAWKTELINNGFNPKEQTFWLMEGLLPYIDYEGNAGLVKAIDSLSAPGSQIWVDILGPDLVQKTPVQQTKGEGIWRTRAAKYGEANPHEGVLSLINWDLHIAADFAKATEYFGREWIPHSYTSSQGEEKVVPMFFVLATKPASP</sequence>
<dbReference type="AlphaFoldDB" id="A0A8K1CTC8"/>
<dbReference type="PANTHER" id="PTHR43619">
    <property type="entry name" value="S-ADENOSYL-L-METHIONINE-DEPENDENT METHYLTRANSFERASE YKTD-RELATED"/>
    <property type="match status" value="1"/>
</dbReference>
<accession>A0A8K1CTC8</accession>
<dbReference type="SUPFAM" id="SSF53335">
    <property type="entry name" value="S-adenosyl-L-methionine-dependent methyltransferases"/>
    <property type="match status" value="1"/>
</dbReference>
<name>A0A8K1CTC8_PYTOL</name>
<evidence type="ECO:0000313" key="4">
    <source>
        <dbReference type="EMBL" id="TMW69204.1"/>
    </source>
</evidence>
<organism evidence="4 5">
    <name type="scientific">Pythium oligandrum</name>
    <name type="common">Mycoparasitic fungus</name>
    <dbReference type="NCBI Taxonomy" id="41045"/>
    <lineage>
        <taxon>Eukaryota</taxon>
        <taxon>Sar</taxon>
        <taxon>Stramenopiles</taxon>
        <taxon>Oomycota</taxon>
        <taxon>Peronosporomycetes</taxon>
        <taxon>Pythiales</taxon>
        <taxon>Pythiaceae</taxon>
        <taxon>Pythium</taxon>
    </lineage>
</organism>
<proteinExistence type="inferred from homology"/>
<protein>
    <recommendedName>
        <fullName evidence="6">S-adenosyl-L-methionine-dependent methyltransferase</fullName>
    </recommendedName>
</protein>
<comment type="caution">
    <text evidence="4">The sequence shown here is derived from an EMBL/GenBank/DDBJ whole genome shotgun (WGS) entry which is preliminary data.</text>
</comment>
<keyword evidence="2" id="KW-0489">Methyltransferase</keyword>
<dbReference type="GO" id="GO:0008168">
    <property type="term" value="F:methyltransferase activity"/>
    <property type="evidence" value="ECO:0007669"/>
    <property type="project" value="UniProtKB-KW"/>
</dbReference>
<dbReference type="OrthoDB" id="203237at2759"/>
<dbReference type="EMBL" id="SPLM01000001">
    <property type="protein sequence ID" value="TMW69204.1"/>
    <property type="molecule type" value="Genomic_DNA"/>
</dbReference>
<dbReference type="InterPro" id="IPR011610">
    <property type="entry name" value="SAM_mthyl_Trfase_ML2640-like"/>
</dbReference>
<dbReference type="InterPro" id="IPR029063">
    <property type="entry name" value="SAM-dependent_MTases_sf"/>
</dbReference>
<evidence type="ECO:0000256" key="1">
    <source>
        <dbReference type="ARBA" id="ARBA00008138"/>
    </source>
</evidence>
<reference evidence="4" key="1">
    <citation type="submission" date="2019-03" db="EMBL/GenBank/DDBJ databases">
        <title>Long read genome sequence of the mycoparasitic Pythium oligandrum ATCC 38472 isolated from sugarbeet rhizosphere.</title>
        <authorList>
            <person name="Gaulin E."/>
        </authorList>
    </citation>
    <scope>NUCLEOTIDE SEQUENCE</scope>
    <source>
        <strain evidence="4">ATCC 38472_TT</strain>
    </source>
</reference>
<keyword evidence="5" id="KW-1185">Reference proteome</keyword>
<evidence type="ECO:0000256" key="3">
    <source>
        <dbReference type="ARBA" id="ARBA00022679"/>
    </source>
</evidence>
<dbReference type="GO" id="GO:0032259">
    <property type="term" value="P:methylation"/>
    <property type="evidence" value="ECO:0007669"/>
    <property type="project" value="UniProtKB-KW"/>
</dbReference>
<evidence type="ECO:0000256" key="2">
    <source>
        <dbReference type="ARBA" id="ARBA00022603"/>
    </source>
</evidence>
<gene>
    <name evidence="4" type="ORF">Poli38472_001360</name>
</gene>